<reference evidence="2 3" key="1">
    <citation type="submission" date="2024-02" db="EMBL/GenBank/DDBJ databases">
        <title>Seven novel Bacillus-like species.</title>
        <authorList>
            <person name="Liu G."/>
        </authorList>
    </citation>
    <scope>NUCLEOTIDE SEQUENCE [LARGE SCALE GENOMIC DNA]</scope>
    <source>
        <strain evidence="2 3">FJAT-53654</strain>
    </source>
</reference>
<gene>
    <name evidence="2" type="ORF">WCV66_05310</name>
</gene>
<evidence type="ECO:0000313" key="3">
    <source>
        <dbReference type="Proteomes" id="UP001368328"/>
    </source>
</evidence>
<dbReference type="EMBL" id="CP147403">
    <property type="protein sequence ID" value="WXB89655.1"/>
    <property type="molecule type" value="Genomic_DNA"/>
</dbReference>
<feature type="domain" description="Uroporphyrinogen decarboxylase (URO-D)" evidence="1">
    <location>
        <begin position="28"/>
        <end position="335"/>
    </location>
</feature>
<organism evidence="2 3">
    <name type="scientific">Metabacillus rhizosphaerae</name>
    <dbReference type="NCBI Taxonomy" id="3117747"/>
    <lineage>
        <taxon>Bacteria</taxon>
        <taxon>Bacillati</taxon>
        <taxon>Bacillota</taxon>
        <taxon>Bacilli</taxon>
        <taxon>Bacillales</taxon>
        <taxon>Bacillaceae</taxon>
        <taxon>Metabacillus</taxon>
    </lineage>
</organism>
<evidence type="ECO:0000313" key="2">
    <source>
        <dbReference type="EMBL" id="WXB89655.1"/>
    </source>
</evidence>
<sequence>MGQWTRKDRFEALLSGEMADRPIISAWKHFLDKEQNAEDLAGETIDFANQYEWDWVKINPRATYLSEVWGSRFDFDDYEWVFPKQLSAQICNPLDVWGVEVKDVSKSAPLLEQLNAVKLIRNGLSDTPIIQTVFSPLTVLLFIAGQSFYADKHIYGSQNPVSMKALFAENRAGVHKALHAIALTIADYVSELEKVGIDGLFYAVTGTANHKLFNVHEFNEFSRPYDLIVLEAARNKKNILHTCGEHAKPELFKDYFIDGISWDTKAKGNVDLSASFNVTKVGGVDHSHFDESNALKIRLEAEAALELMKNEPFILAPNCAVPPNASQVALKEFKQTLMEGNE</sequence>
<keyword evidence="3" id="KW-1185">Reference proteome</keyword>
<dbReference type="InterPro" id="IPR000257">
    <property type="entry name" value="Uroporphyrinogen_deCOase"/>
</dbReference>
<dbReference type="Gene3D" id="3.20.20.210">
    <property type="match status" value="1"/>
</dbReference>
<dbReference type="Pfam" id="PF01208">
    <property type="entry name" value="URO-D"/>
    <property type="match status" value="1"/>
</dbReference>
<protein>
    <submittedName>
        <fullName evidence="2">Uroporphyrinogen decarboxylase family protein</fullName>
    </submittedName>
</protein>
<dbReference type="PANTHER" id="PTHR47099:SF1">
    <property type="entry name" value="METHYLCOBAMIDE:COM METHYLTRANSFERASE MTBA"/>
    <property type="match status" value="1"/>
</dbReference>
<accession>A0ABZ2MX00</accession>
<dbReference type="PANTHER" id="PTHR47099">
    <property type="entry name" value="METHYLCOBAMIDE:COM METHYLTRANSFERASE MTBA"/>
    <property type="match status" value="1"/>
</dbReference>
<name>A0ABZ2MX00_9BACI</name>
<dbReference type="InterPro" id="IPR052024">
    <property type="entry name" value="Methanogen_methyltrans"/>
</dbReference>
<dbReference type="InterPro" id="IPR038071">
    <property type="entry name" value="UROD/MetE-like_sf"/>
</dbReference>
<dbReference type="Proteomes" id="UP001368328">
    <property type="component" value="Chromosome"/>
</dbReference>
<evidence type="ECO:0000259" key="1">
    <source>
        <dbReference type="Pfam" id="PF01208"/>
    </source>
</evidence>
<proteinExistence type="predicted"/>
<dbReference type="SUPFAM" id="SSF51726">
    <property type="entry name" value="UROD/MetE-like"/>
    <property type="match status" value="1"/>
</dbReference>
<dbReference type="RefSeq" id="WP_338788159.1">
    <property type="nucleotide sequence ID" value="NZ_CP147403.1"/>
</dbReference>